<protein>
    <submittedName>
        <fullName evidence="1">Uncharacterized protein</fullName>
    </submittedName>
</protein>
<dbReference type="Proteomes" id="UP000499080">
    <property type="component" value="Unassembled WGS sequence"/>
</dbReference>
<organism evidence="1 2">
    <name type="scientific">Araneus ventricosus</name>
    <name type="common">Orbweaver spider</name>
    <name type="synonym">Epeira ventricosa</name>
    <dbReference type="NCBI Taxonomy" id="182803"/>
    <lineage>
        <taxon>Eukaryota</taxon>
        <taxon>Metazoa</taxon>
        <taxon>Ecdysozoa</taxon>
        <taxon>Arthropoda</taxon>
        <taxon>Chelicerata</taxon>
        <taxon>Arachnida</taxon>
        <taxon>Araneae</taxon>
        <taxon>Araneomorphae</taxon>
        <taxon>Entelegynae</taxon>
        <taxon>Araneoidea</taxon>
        <taxon>Araneidae</taxon>
        <taxon>Araneus</taxon>
    </lineage>
</organism>
<evidence type="ECO:0000313" key="2">
    <source>
        <dbReference type="Proteomes" id="UP000499080"/>
    </source>
</evidence>
<gene>
    <name evidence="1" type="ORF">AVEN_69011_1</name>
</gene>
<sequence>MSAHMGYSSFSCKVGLESDLPKVNVFRAASQDKIFVSLFLHESPVIGITYLDMLVIWLFPRLEEESGDCIFQHLYHHHIDVSKTPRG</sequence>
<accession>A0A4Y2QP50</accession>
<name>A0A4Y2QP50_ARAVE</name>
<reference evidence="1 2" key="1">
    <citation type="journal article" date="2019" name="Sci. Rep.">
        <title>Orb-weaving spider Araneus ventricosus genome elucidates the spidroin gene catalogue.</title>
        <authorList>
            <person name="Kono N."/>
            <person name="Nakamura H."/>
            <person name="Ohtoshi R."/>
            <person name="Moran D.A.P."/>
            <person name="Shinohara A."/>
            <person name="Yoshida Y."/>
            <person name="Fujiwara M."/>
            <person name="Mori M."/>
            <person name="Tomita M."/>
            <person name="Arakawa K."/>
        </authorList>
    </citation>
    <scope>NUCLEOTIDE SEQUENCE [LARGE SCALE GENOMIC DNA]</scope>
</reference>
<evidence type="ECO:0000313" key="1">
    <source>
        <dbReference type="EMBL" id="GBN65122.1"/>
    </source>
</evidence>
<dbReference type="AlphaFoldDB" id="A0A4Y2QP50"/>
<keyword evidence="2" id="KW-1185">Reference proteome</keyword>
<comment type="caution">
    <text evidence="1">The sequence shown here is derived from an EMBL/GenBank/DDBJ whole genome shotgun (WGS) entry which is preliminary data.</text>
</comment>
<dbReference type="EMBL" id="BGPR01139763">
    <property type="protein sequence ID" value="GBN65122.1"/>
    <property type="molecule type" value="Genomic_DNA"/>
</dbReference>
<proteinExistence type="predicted"/>